<proteinExistence type="predicted"/>
<organism evidence="1 2">
    <name type="scientific">Rhabditophanes sp. KR3021</name>
    <dbReference type="NCBI Taxonomy" id="114890"/>
    <lineage>
        <taxon>Eukaryota</taxon>
        <taxon>Metazoa</taxon>
        <taxon>Ecdysozoa</taxon>
        <taxon>Nematoda</taxon>
        <taxon>Chromadorea</taxon>
        <taxon>Rhabditida</taxon>
        <taxon>Tylenchina</taxon>
        <taxon>Panagrolaimomorpha</taxon>
        <taxon>Strongyloidoidea</taxon>
        <taxon>Alloionematidae</taxon>
        <taxon>Rhabditophanes</taxon>
    </lineage>
</organism>
<protein>
    <submittedName>
        <fullName evidence="2">DUF2969 family protein</fullName>
    </submittedName>
</protein>
<accession>A0AC35TQN8</accession>
<evidence type="ECO:0000313" key="2">
    <source>
        <dbReference type="WBParaSite" id="RSKR_0000318000.1"/>
    </source>
</evidence>
<dbReference type="WBParaSite" id="RSKR_0000318000.1">
    <property type="protein sequence ID" value="RSKR_0000318000.1"/>
    <property type="gene ID" value="RSKR_0000318000"/>
</dbReference>
<reference evidence="2" key="1">
    <citation type="submission" date="2016-11" db="UniProtKB">
        <authorList>
            <consortium name="WormBaseParasite"/>
        </authorList>
    </citation>
    <scope>IDENTIFICATION</scope>
    <source>
        <strain evidence="2">KR3021</strain>
    </source>
</reference>
<sequence>MKEIKKASFKTIVAKVNIASKELAENLEYVLIEYFGDQVTNASHGNGSFEEMYMLSPAKAQKIGHLIIQRMFNFKGEVSTDI</sequence>
<evidence type="ECO:0000313" key="1">
    <source>
        <dbReference type="Proteomes" id="UP000095286"/>
    </source>
</evidence>
<dbReference type="Proteomes" id="UP000095286">
    <property type="component" value="Unplaced"/>
</dbReference>
<name>A0AC35TQN8_9BILA</name>